<proteinExistence type="predicted"/>
<evidence type="ECO:0000313" key="1">
    <source>
        <dbReference type="EMBL" id="KAJ1158655.1"/>
    </source>
</evidence>
<evidence type="ECO:0000313" key="2">
    <source>
        <dbReference type="Proteomes" id="UP001066276"/>
    </source>
</evidence>
<keyword evidence="2" id="KW-1185">Reference proteome</keyword>
<sequence length="134" mass="14212">MHLFLGLIAPGSCAPSVEVTLRKELGPSRGLSAQLWLLGASVDSLPSSAAAGVGTCGHSAGQRTPLAKLAPSLKLLDRGAVPERGRKTCLEARCIQQTWRPQEDLAPGEADEPLHCLMRGWERKTDVSCCRGLA</sequence>
<dbReference type="EMBL" id="JANPWB010000009">
    <property type="protein sequence ID" value="KAJ1158655.1"/>
    <property type="molecule type" value="Genomic_DNA"/>
</dbReference>
<gene>
    <name evidence="1" type="ORF">NDU88_011343</name>
</gene>
<organism evidence="1 2">
    <name type="scientific">Pleurodeles waltl</name>
    <name type="common">Iberian ribbed newt</name>
    <dbReference type="NCBI Taxonomy" id="8319"/>
    <lineage>
        <taxon>Eukaryota</taxon>
        <taxon>Metazoa</taxon>
        <taxon>Chordata</taxon>
        <taxon>Craniata</taxon>
        <taxon>Vertebrata</taxon>
        <taxon>Euteleostomi</taxon>
        <taxon>Amphibia</taxon>
        <taxon>Batrachia</taxon>
        <taxon>Caudata</taxon>
        <taxon>Salamandroidea</taxon>
        <taxon>Salamandridae</taxon>
        <taxon>Pleurodelinae</taxon>
        <taxon>Pleurodeles</taxon>
    </lineage>
</organism>
<name>A0AAV7S3A4_PLEWA</name>
<dbReference type="Proteomes" id="UP001066276">
    <property type="component" value="Chromosome 5"/>
</dbReference>
<dbReference type="AlphaFoldDB" id="A0AAV7S3A4"/>
<protein>
    <submittedName>
        <fullName evidence="1">Uncharacterized protein</fullName>
    </submittedName>
</protein>
<accession>A0AAV7S3A4</accession>
<comment type="caution">
    <text evidence="1">The sequence shown here is derived from an EMBL/GenBank/DDBJ whole genome shotgun (WGS) entry which is preliminary data.</text>
</comment>
<reference evidence="1" key="1">
    <citation type="journal article" date="2022" name="bioRxiv">
        <title>Sequencing and chromosome-scale assembly of the giantPleurodeles waltlgenome.</title>
        <authorList>
            <person name="Brown T."/>
            <person name="Elewa A."/>
            <person name="Iarovenko S."/>
            <person name="Subramanian E."/>
            <person name="Araus A.J."/>
            <person name="Petzold A."/>
            <person name="Susuki M."/>
            <person name="Suzuki K.-i.T."/>
            <person name="Hayashi T."/>
            <person name="Toyoda A."/>
            <person name="Oliveira C."/>
            <person name="Osipova E."/>
            <person name="Leigh N.D."/>
            <person name="Simon A."/>
            <person name="Yun M.H."/>
        </authorList>
    </citation>
    <scope>NUCLEOTIDE SEQUENCE</scope>
    <source>
        <strain evidence="1">20211129_DDA</strain>
        <tissue evidence="1">Liver</tissue>
    </source>
</reference>